<dbReference type="OrthoDB" id="442243at2759"/>
<feature type="compositionally biased region" description="Basic and acidic residues" evidence="1">
    <location>
        <begin position="340"/>
        <end position="350"/>
    </location>
</feature>
<dbReference type="Proteomes" id="UP000016923">
    <property type="component" value="Unassembled WGS sequence"/>
</dbReference>
<dbReference type="PANTHER" id="PTHR47842:SF2">
    <property type="entry name" value="DUF676 DOMAIN-CONTAINING PROTEIN"/>
    <property type="match status" value="1"/>
</dbReference>
<keyword evidence="3" id="KW-1185">Reference proteome</keyword>
<gene>
    <name evidence="2" type="ORF">F503_05986</name>
</gene>
<feature type="compositionally biased region" description="Basic and acidic residues" evidence="1">
    <location>
        <begin position="361"/>
        <end position="371"/>
    </location>
</feature>
<dbReference type="PANTHER" id="PTHR47842">
    <property type="entry name" value="EXPRESSED PROTEIN"/>
    <property type="match status" value="1"/>
</dbReference>
<dbReference type="EMBL" id="KE148146">
    <property type="protein sequence ID" value="EPE10891.1"/>
    <property type="molecule type" value="Genomic_DNA"/>
</dbReference>
<dbReference type="HOGENOM" id="CLU_020826_0_0_1"/>
<feature type="region of interest" description="Disordered" evidence="1">
    <location>
        <begin position="614"/>
        <end position="670"/>
    </location>
</feature>
<sequence length="670" mass="71746">MSRIVLLCFVHGFKDLKDQVAGVLPDHRVETAIYPQLKQRVMDLRKAHLDTPWPPNDNEIGVVIIAHSMGGFVAADALFLALDERRERIASEGIDTTDDASLPPMFPPIQGLLAFDTPYNGLSRSMFVYGAFSNYSKIQTVFNVMTAISAGPLALGKLAMTAAGKPSAGGADSSSASIPKATASSASSRTLGWRAWQLVAVRTGTVGAIAAGGVAAYTHRKAIVEGVKKMRSFDRQSLREGYQSGVDAIGQGLAYVNRRSVGASFVWLSEHFTFVGALVKQAELNRRLQRLASLQGVGVHDVYISLGANGYWSGGYFVPERTFCAIPEKPSSALVSQATRDGDNETRDETETVTETENETGIEKQETRKDIQTKEKEAALFERWTMSSCGDEVQAHVSMFKREKNAAYDEMTRRAAVLAVGWLENIGKPIIDDVQTFVEMAADAQANTNESSIHATEDGVEIDGPSDGESVKEETTAETGQVADGEPDTSPIDIAATASLMARDQQAGGSAETAIVIDDDDAAVADIMSSMASSTEAKGVPAEDKANYLRHLLSVAQNAGTGIKRVGDWSSQWSSQLPSKMVRIDGLSRSSIPAMPSMPTMPSMPSMTMPTLSRAMFSRKDGSSASSVTDKEGTSTEGTPKAADAVETSQTAEAEVEKTPQPLPETGFMN</sequence>
<dbReference type="eggNOG" id="ENOG502QQEZ">
    <property type="taxonomic scope" value="Eukaryota"/>
</dbReference>
<name>S3CFI0_OPHP1</name>
<feature type="region of interest" description="Disordered" evidence="1">
    <location>
        <begin position="447"/>
        <end position="489"/>
    </location>
</feature>
<dbReference type="STRING" id="1262450.S3CFI0"/>
<dbReference type="VEuPathDB" id="FungiDB:F503_05986"/>
<evidence type="ECO:0000313" key="2">
    <source>
        <dbReference type="EMBL" id="EPE10891.1"/>
    </source>
</evidence>
<proteinExistence type="predicted"/>
<feature type="compositionally biased region" description="Acidic residues" evidence="1">
    <location>
        <begin position="351"/>
        <end position="360"/>
    </location>
</feature>
<organism evidence="2 3">
    <name type="scientific">Ophiostoma piceae (strain UAMH 11346)</name>
    <name type="common">Sap stain fungus</name>
    <dbReference type="NCBI Taxonomy" id="1262450"/>
    <lineage>
        <taxon>Eukaryota</taxon>
        <taxon>Fungi</taxon>
        <taxon>Dikarya</taxon>
        <taxon>Ascomycota</taxon>
        <taxon>Pezizomycotina</taxon>
        <taxon>Sordariomycetes</taxon>
        <taxon>Sordariomycetidae</taxon>
        <taxon>Ophiostomatales</taxon>
        <taxon>Ophiostomataceae</taxon>
        <taxon>Ophiostoma</taxon>
    </lineage>
</organism>
<protein>
    <submittedName>
        <fullName evidence="2">Uncharacterized protein</fullName>
    </submittedName>
</protein>
<reference evidence="2 3" key="1">
    <citation type="journal article" date="2013" name="BMC Genomics">
        <title>The genome and transcriptome of the pine saprophyte Ophiostoma piceae, and a comparison with the bark beetle-associated pine pathogen Grosmannia clavigera.</title>
        <authorList>
            <person name="Haridas S."/>
            <person name="Wang Y."/>
            <person name="Lim L."/>
            <person name="Massoumi Alamouti S."/>
            <person name="Jackman S."/>
            <person name="Docking R."/>
            <person name="Robertson G."/>
            <person name="Birol I."/>
            <person name="Bohlmann J."/>
            <person name="Breuil C."/>
        </authorList>
    </citation>
    <scope>NUCLEOTIDE SEQUENCE [LARGE SCALE GENOMIC DNA]</scope>
    <source>
        <strain evidence="2 3">UAMH 11346</strain>
    </source>
</reference>
<accession>S3CFI0</accession>
<dbReference type="InterPro" id="IPR029058">
    <property type="entry name" value="AB_hydrolase_fold"/>
</dbReference>
<evidence type="ECO:0000256" key="1">
    <source>
        <dbReference type="SAM" id="MobiDB-lite"/>
    </source>
</evidence>
<feature type="region of interest" description="Disordered" evidence="1">
    <location>
        <begin position="334"/>
        <end position="371"/>
    </location>
</feature>
<dbReference type="SUPFAM" id="SSF53474">
    <property type="entry name" value="alpha/beta-Hydrolases"/>
    <property type="match status" value="1"/>
</dbReference>
<evidence type="ECO:0000313" key="3">
    <source>
        <dbReference type="Proteomes" id="UP000016923"/>
    </source>
</evidence>
<dbReference type="AlphaFoldDB" id="S3CFI0"/>